<keyword evidence="1" id="KW-0472">Membrane</keyword>
<keyword evidence="3" id="KW-1185">Reference proteome</keyword>
<proteinExistence type="predicted"/>
<feature type="non-terminal residue" evidence="2">
    <location>
        <position position="1"/>
    </location>
</feature>
<dbReference type="VEuPathDB" id="FungiDB:BDBG_16406"/>
<dbReference type="EMBL" id="GG657449">
    <property type="protein sequence ID" value="OAT05081.1"/>
    <property type="molecule type" value="Genomic_DNA"/>
</dbReference>
<dbReference type="Proteomes" id="UP000002038">
    <property type="component" value="Unassembled WGS sequence"/>
</dbReference>
<gene>
    <name evidence="2" type="ORF">BDBG_16406</name>
</gene>
<dbReference type="RefSeq" id="XP_031576532.1">
    <property type="nucleotide sequence ID" value="XM_031724366.1"/>
</dbReference>
<name>A0A179UDE8_BLAGS</name>
<reference evidence="3" key="1">
    <citation type="journal article" date="2015" name="PLoS Genet.">
        <title>The dynamic genome and transcriptome of the human fungal pathogen Blastomyces and close relative Emmonsia.</title>
        <authorList>
            <person name="Munoz J.F."/>
            <person name="Gauthier G.M."/>
            <person name="Desjardins C.A."/>
            <person name="Gallo J.E."/>
            <person name="Holder J."/>
            <person name="Sullivan T.D."/>
            <person name="Marty A.J."/>
            <person name="Carmen J.C."/>
            <person name="Chen Z."/>
            <person name="Ding L."/>
            <person name="Gujja S."/>
            <person name="Magrini V."/>
            <person name="Misas E."/>
            <person name="Mitreva M."/>
            <person name="Priest M."/>
            <person name="Saif S."/>
            <person name="Whiston E.A."/>
            <person name="Young S."/>
            <person name="Zeng Q."/>
            <person name="Goldman W.E."/>
            <person name="Mardis E.R."/>
            <person name="Taylor J.W."/>
            <person name="McEwen J.G."/>
            <person name="Clay O.K."/>
            <person name="Klein B.S."/>
            <person name="Cuomo C.A."/>
        </authorList>
    </citation>
    <scope>NUCLEOTIDE SEQUENCE [LARGE SCALE GENOMIC DNA]</scope>
    <source>
        <strain evidence="3">SLH14081</strain>
    </source>
</reference>
<evidence type="ECO:0000256" key="1">
    <source>
        <dbReference type="SAM" id="Phobius"/>
    </source>
</evidence>
<accession>A0A179UDE8</accession>
<dbReference type="AlphaFoldDB" id="A0A179UDE8"/>
<feature type="transmembrane region" description="Helical" evidence="1">
    <location>
        <begin position="39"/>
        <end position="64"/>
    </location>
</feature>
<dbReference type="GeneID" id="42528539"/>
<keyword evidence="1" id="KW-1133">Transmembrane helix</keyword>
<organism evidence="2 3">
    <name type="scientific">Blastomyces gilchristii (strain SLH14081)</name>
    <name type="common">Blastomyces dermatitidis</name>
    <dbReference type="NCBI Taxonomy" id="559298"/>
    <lineage>
        <taxon>Eukaryota</taxon>
        <taxon>Fungi</taxon>
        <taxon>Dikarya</taxon>
        <taxon>Ascomycota</taxon>
        <taxon>Pezizomycotina</taxon>
        <taxon>Eurotiomycetes</taxon>
        <taxon>Eurotiomycetidae</taxon>
        <taxon>Onygenales</taxon>
        <taxon>Ajellomycetaceae</taxon>
        <taxon>Blastomyces</taxon>
    </lineage>
</organism>
<protein>
    <submittedName>
        <fullName evidence="2">Uncharacterized protein</fullName>
    </submittedName>
</protein>
<feature type="transmembrane region" description="Helical" evidence="1">
    <location>
        <begin position="84"/>
        <end position="109"/>
    </location>
</feature>
<sequence>TEQFISKSSHVDRFIFTDDSVLNIELLIENLKNIIMKKLSVLCMTESLMSLSISSITVSFSAALSQSSTSVSVSDSLTSTISVSITLTLTTSALSGFTVSAFVISSIYFKKMLYRLNKLYLSRITLSLNSVKI</sequence>
<evidence type="ECO:0000313" key="3">
    <source>
        <dbReference type="Proteomes" id="UP000002038"/>
    </source>
</evidence>
<feature type="non-terminal residue" evidence="2">
    <location>
        <position position="133"/>
    </location>
</feature>
<dbReference type="KEGG" id="bgh:BDBG_16406"/>
<keyword evidence="1" id="KW-0812">Transmembrane</keyword>
<evidence type="ECO:0000313" key="2">
    <source>
        <dbReference type="EMBL" id="OAT05081.1"/>
    </source>
</evidence>